<proteinExistence type="predicted"/>
<organism evidence="3 4">
    <name type="scientific">Amycolatopsis oliviviridis</name>
    <dbReference type="NCBI Taxonomy" id="1471590"/>
    <lineage>
        <taxon>Bacteria</taxon>
        <taxon>Bacillati</taxon>
        <taxon>Actinomycetota</taxon>
        <taxon>Actinomycetes</taxon>
        <taxon>Pseudonocardiales</taxon>
        <taxon>Pseudonocardiaceae</taxon>
        <taxon>Amycolatopsis</taxon>
    </lineage>
</organism>
<feature type="region of interest" description="Disordered" evidence="1">
    <location>
        <begin position="25"/>
        <end position="57"/>
    </location>
</feature>
<name>A0ABQ3LT62_9PSEU</name>
<gene>
    <name evidence="3" type="ORF">GCM10017790_40090</name>
</gene>
<keyword evidence="4" id="KW-1185">Reference proteome</keyword>
<keyword evidence="2" id="KW-0732">Signal</keyword>
<comment type="caution">
    <text evidence="3">The sequence shown here is derived from an EMBL/GenBank/DDBJ whole genome shotgun (WGS) entry which is preliminary data.</text>
</comment>
<dbReference type="InterPro" id="IPR024520">
    <property type="entry name" value="DUF3558"/>
</dbReference>
<dbReference type="PROSITE" id="PS51257">
    <property type="entry name" value="PROKAR_LIPOPROTEIN"/>
    <property type="match status" value="1"/>
</dbReference>
<evidence type="ECO:0000256" key="1">
    <source>
        <dbReference type="SAM" id="MobiDB-lite"/>
    </source>
</evidence>
<feature type="compositionally biased region" description="Low complexity" evidence="1">
    <location>
        <begin position="29"/>
        <end position="57"/>
    </location>
</feature>
<dbReference type="Proteomes" id="UP000635387">
    <property type="component" value="Unassembled WGS sequence"/>
</dbReference>
<feature type="chain" id="PRO_5047008569" description="DUF3558 domain-containing protein" evidence="2">
    <location>
        <begin position="19"/>
        <end position="187"/>
    </location>
</feature>
<sequence>MMKKLFLLPLAAAALVVAGCSGEKPGVPTPALTAPSSAPQSQASSSAPTTGGADTASIDPCSLLAQADLTSYGTFKAPEKDEAGGARVCRFARERASASDESLTVSVGIRDSQGLDSVSDAGNGKTSGNVNGRKAVLVPTPPEACVMALEVSGSARVDVVSVSTDPEKACGIAEKVADTVEPKLPKA</sequence>
<evidence type="ECO:0000256" key="2">
    <source>
        <dbReference type="SAM" id="SignalP"/>
    </source>
</evidence>
<evidence type="ECO:0008006" key="5">
    <source>
        <dbReference type="Google" id="ProtNLM"/>
    </source>
</evidence>
<evidence type="ECO:0000313" key="3">
    <source>
        <dbReference type="EMBL" id="GHH20335.1"/>
    </source>
</evidence>
<reference evidence="4" key="1">
    <citation type="journal article" date="2019" name="Int. J. Syst. Evol. Microbiol.">
        <title>The Global Catalogue of Microorganisms (GCM) 10K type strain sequencing project: providing services to taxonomists for standard genome sequencing and annotation.</title>
        <authorList>
            <consortium name="The Broad Institute Genomics Platform"/>
            <consortium name="The Broad Institute Genome Sequencing Center for Infectious Disease"/>
            <person name="Wu L."/>
            <person name="Ma J."/>
        </authorList>
    </citation>
    <scope>NUCLEOTIDE SEQUENCE [LARGE SCALE GENOMIC DNA]</scope>
    <source>
        <strain evidence="4">CGMCC 4.7683</strain>
    </source>
</reference>
<accession>A0ABQ3LT62</accession>
<protein>
    <recommendedName>
        <fullName evidence="5">DUF3558 domain-containing protein</fullName>
    </recommendedName>
</protein>
<evidence type="ECO:0000313" key="4">
    <source>
        <dbReference type="Proteomes" id="UP000635387"/>
    </source>
</evidence>
<feature type="signal peptide" evidence="2">
    <location>
        <begin position="1"/>
        <end position="18"/>
    </location>
</feature>
<dbReference type="Pfam" id="PF12079">
    <property type="entry name" value="DUF3558"/>
    <property type="match status" value="1"/>
</dbReference>
<dbReference type="EMBL" id="BNAY01000004">
    <property type="protein sequence ID" value="GHH20335.1"/>
    <property type="molecule type" value="Genomic_DNA"/>
</dbReference>